<feature type="compositionally biased region" description="Acidic residues" evidence="1">
    <location>
        <begin position="285"/>
        <end position="297"/>
    </location>
</feature>
<accession>A0ABU6VBG8</accession>
<keyword evidence="3" id="KW-1185">Reference proteome</keyword>
<gene>
    <name evidence="2" type="ORF">PIB30_024432</name>
</gene>
<name>A0ABU6VBG8_9FABA</name>
<evidence type="ECO:0000256" key="1">
    <source>
        <dbReference type="SAM" id="MobiDB-lite"/>
    </source>
</evidence>
<dbReference type="EMBL" id="JASCZI010151122">
    <property type="protein sequence ID" value="MED6169775.1"/>
    <property type="molecule type" value="Genomic_DNA"/>
</dbReference>
<reference evidence="2 3" key="1">
    <citation type="journal article" date="2023" name="Plants (Basel)">
        <title>Bridging the Gap: Combining Genomics and Transcriptomics Approaches to Understand Stylosanthes scabra, an Orphan Legume from the Brazilian Caatinga.</title>
        <authorList>
            <person name="Ferreira-Neto J.R.C."/>
            <person name="da Silva M.D."/>
            <person name="Binneck E."/>
            <person name="de Melo N.F."/>
            <person name="da Silva R.H."/>
            <person name="de Melo A.L.T.M."/>
            <person name="Pandolfi V."/>
            <person name="Bustamante F.O."/>
            <person name="Brasileiro-Vidal A.C."/>
            <person name="Benko-Iseppon A.M."/>
        </authorList>
    </citation>
    <scope>NUCLEOTIDE SEQUENCE [LARGE SCALE GENOMIC DNA]</scope>
    <source>
        <tissue evidence="2">Leaves</tissue>
    </source>
</reference>
<feature type="region of interest" description="Disordered" evidence="1">
    <location>
        <begin position="285"/>
        <end position="305"/>
    </location>
</feature>
<protein>
    <submittedName>
        <fullName evidence="2">Uncharacterized protein</fullName>
    </submittedName>
</protein>
<proteinExistence type="predicted"/>
<comment type="caution">
    <text evidence="2">The sequence shown here is derived from an EMBL/GenBank/DDBJ whole genome shotgun (WGS) entry which is preliminary data.</text>
</comment>
<dbReference type="Proteomes" id="UP001341840">
    <property type="component" value="Unassembled WGS sequence"/>
</dbReference>
<evidence type="ECO:0000313" key="2">
    <source>
        <dbReference type="EMBL" id="MED6169775.1"/>
    </source>
</evidence>
<sequence>MDDRVIDVFVKEFGSELYSVESHPNRGDTVSETMDDTASMKLAEGREKDGEEHGNCVTGERDDGFQEVEGGYGFVGLDPATHEAQIIFGLSVGSPKRFENGSGLGDNVLVGPMDSTDSISDESYPYPPGFGLDLVLAHSHNDLGRVMHYPQIDETATENERASGDYRALRELPEIGESSKIRETTVDKEEKSDETLYKINKEAFRCGFGDDGNEVVRETTVTSEWRENSTKLGQMSVAVVANGDHRGPLNAGIGPTDQPIVSKAVAGNPQEDERAKSPLIEVWDEAGNELSDGEDSAEVNVAREL</sequence>
<organism evidence="2 3">
    <name type="scientific">Stylosanthes scabra</name>
    <dbReference type="NCBI Taxonomy" id="79078"/>
    <lineage>
        <taxon>Eukaryota</taxon>
        <taxon>Viridiplantae</taxon>
        <taxon>Streptophyta</taxon>
        <taxon>Embryophyta</taxon>
        <taxon>Tracheophyta</taxon>
        <taxon>Spermatophyta</taxon>
        <taxon>Magnoliopsida</taxon>
        <taxon>eudicotyledons</taxon>
        <taxon>Gunneridae</taxon>
        <taxon>Pentapetalae</taxon>
        <taxon>rosids</taxon>
        <taxon>fabids</taxon>
        <taxon>Fabales</taxon>
        <taxon>Fabaceae</taxon>
        <taxon>Papilionoideae</taxon>
        <taxon>50 kb inversion clade</taxon>
        <taxon>dalbergioids sensu lato</taxon>
        <taxon>Dalbergieae</taxon>
        <taxon>Pterocarpus clade</taxon>
        <taxon>Stylosanthes</taxon>
    </lineage>
</organism>
<evidence type="ECO:0000313" key="3">
    <source>
        <dbReference type="Proteomes" id="UP001341840"/>
    </source>
</evidence>